<sequence length="325" mass="35422">MSHALHWPALAPEGLTLFHGIRSMTKTLDTHLLDLFVSVIEKKSLTQAGRDMHLVVSAVSKRMDELERQVGRTLLKRHGRGIEPTAAGDLLYLYAKSILRSLRAADEALAEFDSTGVRKIRLLANQTSILQSLPAEIAGFLAGRANTSIELTEGHSVDIPAMVHDGHADVGIYHAPYPAAGVLSTPYRQDRIGLVVPNGHPLQARGAVFFEEALDYPLVGNFPRHSLDLFLELAGASLSRPPTVVLSVSNFEARCHMVKEGVGIAMVPEDVARRYLGPLGLSLVRIDDDWAQRQFYACMRAQHSGDSHAGSLLAHLCSPDVRHAG</sequence>
<protein>
    <submittedName>
        <fullName evidence="6">DNA-binding transcriptional regulator, LysR family</fullName>
    </submittedName>
</protein>
<evidence type="ECO:0000313" key="6">
    <source>
        <dbReference type="EMBL" id="SMP67210.1"/>
    </source>
</evidence>
<feature type="domain" description="HTH lysR-type" evidence="5">
    <location>
        <begin position="28"/>
        <end position="85"/>
    </location>
</feature>
<dbReference type="SUPFAM" id="SSF46785">
    <property type="entry name" value="Winged helix' DNA-binding domain"/>
    <property type="match status" value="1"/>
</dbReference>
<keyword evidence="3 6" id="KW-0238">DNA-binding</keyword>
<proteinExistence type="inferred from homology"/>
<keyword evidence="7" id="KW-1185">Reference proteome</keyword>
<dbReference type="PANTHER" id="PTHR30126:SF40">
    <property type="entry name" value="HTH-TYPE TRANSCRIPTIONAL REGULATOR GLTR"/>
    <property type="match status" value="1"/>
</dbReference>
<dbReference type="InterPro" id="IPR036390">
    <property type="entry name" value="WH_DNA-bd_sf"/>
</dbReference>
<dbReference type="PROSITE" id="PS50931">
    <property type="entry name" value="HTH_LYSR"/>
    <property type="match status" value="1"/>
</dbReference>
<dbReference type="Pfam" id="PF03466">
    <property type="entry name" value="LysR_substrate"/>
    <property type="match status" value="1"/>
</dbReference>
<dbReference type="SUPFAM" id="SSF53850">
    <property type="entry name" value="Periplasmic binding protein-like II"/>
    <property type="match status" value="1"/>
</dbReference>
<dbReference type="Proteomes" id="UP001158049">
    <property type="component" value="Unassembled WGS sequence"/>
</dbReference>
<evidence type="ECO:0000256" key="4">
    <source>
        <dbReference type="ARBA" id="ARBA00023163"/>
    </source>
</evidence>
<reference evidence="6 7" key="1">
    <citation type="submission" date="2017-05" db="EMBL/GenBank/DDBJ databases">
        <authorList>
            <person name="Varghese N."/>
            <person name="Submissions S."/>
        </authorList>
    </citation>
    <scope>NUCLEOTIDE SEQUENCE [LARGE SCALE GENOMIC DNA]</scope>
    <source>
        <strain evidence="6 7">DSM 26001</strain>
    </source>
</reference>
<keyword evidence="4" id="KW-0804">Transcription</keyword>
<evidence type="ECO:0000256" key="2">
    <source>
        <dbReference type="ARBA" id="ARBA00023015"/>
    </source>
</evidence>
<keyword evidence="2" id="KW-0805">Transcription regulation</keyword>
<comment type="caution">
    <text evidence="6">The sequence shown here is derived from an EMBL/GenBank/DDBJ whole genome shotgun (WGS) entry which is preliminary data.</text>
</comment>
<organism evidence="6 7">
    <name type="scientific">Noviherbaspirillum suwonense</name>
    <dbReference type="NCBI Taxonomy" id="1224511"/>
    <lineage>
        <taxon>Bacteria</taxon>
        <taxon>Pseudomonadati</taxon>
        <taxon>Pseudomonadota</taxon>
        <taxon>Betaproteobacteria</taxon>
        <taxon>Burkholderiales</taxon>
        <taxon>Oxalobacteraceae</taxon>
        <taxon>Noviherbaspirillum</taxon>
    </lineage>
</organism>
<evidence type="ECO:0000256" key="3">
    <source>
        <dbReference type="ARBA" id="ARBA00023125"/>
    </source>
</evidence>
<comment type="similarity">
    <text evidence="1">Belongs to the LysR transcriptional regulatory family.</text>
</comment>
<accession>A0ABY1QGJ2</accession>
<dbReference type="Gene3D" id="1.10.10.10">
    <property type="entry name" value="Winged helix-like DNA-binding domain superfamily/Winged helix DNA-binding domain"/>
    <property type="match status" value="1"/>
</dbReference>
<dbReference type="InterPro" id="IPR000847">
    <property type="entry name" value="LysR_HTH_N"/>
</dbReference>
<gene>
    <name evidence="6" type="ORF">SAMN06295970_112128</name>
</gene>
<dbReference type="Gene3D" id="3.40.190.290">
    <property type="match status" value="1"/>
</dbReference>
<dbReference type="Pfam" id="PF00126">
    <property type="entry name" value="HTH_1"/>
    <property type="match status" value="1"/>
</dbReference>
<dbReference type="InterPro" id="IPR036388">
    <property type="entry name" value="WH-like_DNA-bd_sf"/>
</dbReference>
<evidence type="ECO:0000256" key="1">
    <source>
        <dbReference type="ARBA" id="ARBA00009437"/>
    </source>
</evidence>
<dbReference type="EMBL" id="FXUL01000012">
    <property type="protein sequence ID" value="SMP67210.1"/>
    <property type="molecule type" value="Genomic_DNA"/>
</dbReference>
<evidence type="ECO:0000313" key="7">
    <source>
        <dbReference type="Proteomes" id="UP001158049"/>
    </source>
</evidence>
<dbReference type="InterPro" id="IPR005119">
    <property type="entry name" value="LysR_subst-bd"/>
</dbReference>
<dbReference type="PANTHER" id="PTHR30126">
    <property type="entry name" value="HTH-TYPE TRANSCRIPTIONAL REGULATOR"/>
    <property type="match status" value="1"/>
</dbReference>
<dbReference type="GO" id="GO:0003677">
    <property type="term" value="F:DNA binding"/>
    <property type="evidence" value="ECO:0007669"/>
    <property type="project" value="UniProtKB-KW"/>
</dbReference>
<name>A0ABY1QGJ2_9BURK</name>
<evidence type="ECO:0000259" key="5">
    <source>
        <dbReference type="PROSITE" id="PS50931"/>
    </source>
</evidence>